<feature type="modified residue" description="N6-(pyridoxal phosphate)lysine" evidence="9">
    <location>
        <position position="282"/>
    </location>
</feature>
<comment type="subunit">
    <text evidence="9">Homodimer.</text>
</comment>
<comment type="subcellular location">
    <subcellularLocation>
        <location evidence="9">Cytoplasm</location>
    </subcellularLocation>
</comment>
<dbReference type="GO" id="GO:0004141">
    <property type="term" value="F:dethiobiotin synthase activity"/>
    <property type="evidence" value="ECO:0007669"/>
    <property type="project" value="TreeGrafter"/>
</dbReference>
<keyword evidence="6 9" id="KW-0093">Biotin biosynthesis</keyword>
<dbReference type="InterPro" id="IPR049704">
    <property type="entry name" value="Aminotrans_3_PPA_site"/>
</dbReference>
<keyword evidence="7 9" id="KW-0663">Pyridoxal phosphate</keyword>
<proteinExistence type="inferred from homology"/>
<evidence type="ECO:0000256" key="1">
    <source>
        <dbReference type="ARBA" id="ARBA00001933"/>
    </source>
</evidence>
<dbReference type="InterPro" id="IPR005815">
    <property type="entry name" value="BioA"/>
</dbReference>
<evidence type="ECO:0000313" key="10">
    <source>
        <dbReference type="EMBL" id="NIK73674.1"/>
    </source>
</evidence>
<organism evidence="10 11">
    <name type="scientific">Thermonema lapsum</name>
    <dbReference type="NCBI Taxonomy" id="28195"/>
    <lineage>
        <taxon>Bacteria</taxon>
        <taxon>Pseudomonadati</taxon>
        <taxon>Bacteroidota</taxon>
        <taxon>Cytophagia</taxon>
        <taxon>Cytophagales</taxon>
        <taxon>Thermonemataceae</taxon>
        <taxon>Thermonema</taxon>
    </lineage>
</organism>
<dbReference type="PANTHER" id="PTHR42684:SF3">
    <property type="entry name" value="ADENOSYLMETHIONINE-8-AMINO-7-OXONONANOATE AMINOTRANSFERASE"/>
    <property type="match status" value="1"/>
</dbReference>
<evidence type="ECO:0000313" key="11">
    <source>
        <dbReference type="Proteomes" id="UP000537126"/>
    </source>
</evidence>
<dbReference type="NCBIfam" id="TIGR00508">
    <property type="entry name" value="bioA"/>
    <property type="match status" value="1"/>
</dbReference>
<dbReference type="HAMAP" id="MF_00834">
    <property type="entry name" value="BioA"/>
    <property type="match status" value="1"/>
</dbReference>
<feature type="binding site" evidence="9">
    <location>
        <position position="50"/>
    </location>
    <ligand>
        <name>substrate</name>
    </ligand>
</feature>
<dbReference type="RefSeq" id="WP_166918951.1">
    <property type="nucleotide sequence ID" value="NZ_JAASRN010000002.1"/>
</dbReference>
<keyword evidence="4 9" id="KW-0808">Transferase</keyword>
<keyword evidence="9" id="KW-0963">Cytoplasm</keyword>
<dbReference type="InterPro" id="IPR015422">
    <property type="entry name" value="PyrdxlP-dep_Trfase_small"/>
</dbReference>
<name>A0A846MQ28_9BACT</name>
<keyword evidence="5 9" id="KW-0949">S-adenosyl-L-methionine</keyword>
<evidence type="ECO:0000256" key="4">
    <source>
        <dbReference type="ARBA" id="ARBA00022679"/>
    </source>
</evidence>
<dbReference type="GO" id="GO:0030170">
    <property type="term" value="F:pyridoxal phosphate binding"/>
    <property type="evidence" value="ECO:0007669"/>
    <property type="project" value="UniProtKB-UniRule"/>
</dbReference>
<dbReference type="EC" id="2.6.1.62" evidence="9"/>
<dbReference type="UniPathway" id="UPA00078">
    <property type="reaction ID" value="UER00160"/>
</dbReference>
<evidence type="ECO:0000256" key="6">
    <source>
        <dbReference type="ARBA" id="ARBA00022756"/>
    </source>
</evidence>
<feature type="binding site" evidence="9">
    <location>
        <position position="282"/>
    </location>
    <ligand>
        <name>substrate</name>
    </ligand>
</feature>
<feature type="binding site" evidence="9">
    <location>
        <position position="407"/>
    </location>
    <ligand>
        <name>substrate</name>
    </ligand>
</feature>
<dbReference type="CDD" id="cd00610">
    <property type="entry name" value="OAT_like"/>
    <property type="match status" value="1"/>
</dbReference>
<dbReference type="NCBIfam" id="NF004624">
    <property type="entry name" value="PRK05964.1"/>
    <property type="match status" value="1"/>
</dbReference>
<dbReference type="GO" id="GO:0005737">
    <property type="term" value="C:cytoplasm"/>
    <property type="evidence" value="ECO:0007669"/>
    <property type="project" value="UniProtKB-SubCell"/>
</dbReference>
<dbReference type="InterPro" id="IPR015424">
    <property type="entry name" value="PyrdxlP-dep_Trfase"/>
</dbReference>
<dbReference type="Pfam" id="PF00202">
    <property type="entry name" value="Aminotran_3"/>
    <property type="match status" value="1"/>
</dbReference>
<comment type="catalytic activity">
    <reaction evidence="8 9">
        <text>(8S)-8-amino-7-oxononanoate + S-adenosyl-L-methionine = S-adenosyl-4-methylsulfanyl-2-oxobutanoate + (7R,8S)-7,8-diammoniononanoate</text>
        <dbReference type="Rhea" id="RHEA:16861"/>
        <dbReference type="ChEBI" id="CHEBI:16490"/>
        <dbReference type="ChEBI" id="CHEBI:59789"/>
        <dbReference type="ChEBI" id="CHEBI:149468"/>
        <dbReference type="ChEBI" id="CHEBI:149469"/>
        <dbReference type="EC" id="2.6.1.62"/>
    </reaction>
</comment>
<evidence type="ECO:0000256" key="5">
    <source>
        <dbReference type="ARBA" id="ARBA00022691"/>
    </source>
</evidence>
<evidence type="ECO:0000256" key="3">
    <source>
        <dbReference type="ARBA" id="ARBA00022576"/>
    </source>
</evidence>
<dbReference type="GO" id="GO:0051537">
    <property type="term" value="F:2 iron, 2 sulfur cluster binding"/>
    <property type="evidence" value="ECO:0007669"/>
    <property type="project" value="UniProtKB-KW"/>
</dbReference>
<evidence type="ECO:0000256" key="7">
    <source>
        <dbReference type="ARBA" id="ARBA00022898"/>
    </source>
</evidence>
<keyword evidence="3 9" id="KW-0032">Aminotransferase</keyword>
<protein>
    <recommendedName>
        <fullName evidence="9">Adenosylmethionine-8-amino-7-oxononanoate aminotransferase</fullName>
        <ecNumber evidence="9">2.6.1.62</ecNumber>
    </recommendedName>
    <alternativeName>
        <fullName evidence="9">7,8-diamino-pelargonic acid aminotransferase</fullName>
        <shortName evidence="9">DAPA AT</shortName>
        <shortName evidence="9">DAPA aminotransferase</shortName>
    </alternativeName>
    <alternativeName>
        <fullName evidence="9">7,8-diaminononanoate synthase</fullName>
        <shortName evidence="9">DANS</shortName>
    </alternativeName>
    <alternativeName>
        <fullName evidence="9">Diaminopelargonic acid synthase</fullName>
    </alternativeName>
</protein>
<sequence length="455" mass="50756">MSLLERDKRSIWHPFTPLKGSPEPLPLVRAEGVWLYTEDGRKILDAISSWWVNLHGHSHPYIADAVVKQARTLEHVIFAGFTHEPAVRLAERLLQILPNGFSKVFYSDNGSTAVEVALKMAMQYWYNAGVHHKKKIVALDGAYHGDTFGAMSVGERSPFNAPFDDYLFEVEFLPFPACYHPSCCAGKRLSPAACGQVATLLSRFEQLAQSGEVAAFIYEPLVQGASGMRMYSAEILDQLLHIAQKYDIICIADEVMTGFGRTGRLFASEYCLHKPDIICLSKGLTGGTMALGVTACTDRIVEPFRQEDIMKTFFHGHSFTANPLACAAANASLDLLLQPQCLSRIAAIAQAHLDFEAHIREHRRVRQVRCMGTIFALEIETTQQTHYFNEARHHLYTYFLDKGILLRPLGNVVYILPPYVIAPAELQMVYDAIEVMLNELGAPSDTARNNAPAQQ</sequence>
<comment type="pathway">
    <text evidence="2 9">Cofactor biosynthesis; biotin biosynthesis; 7,8-diaminononanoate from 8-amino-7-oxononanoate (SAM route): step 1/1.</text>
</comment>
<dbReference type="PANTHER" id="PTHR42684">
    <property type="entry name" value="ADENOSYLMETHIONINE-8-AMINO-7-OXONONANOATE AMINOTRANSFERASE"/>
    <property type="match status" value="1"/>
</dbReference>
<dbReference type="GO" id="GO:0004015">
    <property type="term" value="F:adenosylmethionine-8-amino-7-oxononanoate transaminase activity"/>
    <property type="evidence" value="ECO:0007669"/>
    <property type="project" value="UniProtKB-UniRule"/>
</dbReference>
<dbReference type="AlphaFoldDB" id="A0A846MQ28"/>
<dbReference type="GO" id="GO:0009102">
    <property type="term" value="P:biotin biosynthetic process"/>
    <property type="evidence" value="ECO:0007669"/>
    <property type="project" value="UniProtKB-UniRule"/>
</dbReference>
<feature type="binding site" evidence="9">
    <location>
        <position position="143"/>
    </location>
    <ligand>
        <name>substrate</name>
    </ligand>
</feature>
<feature type="binding site" evidence="9">
    <location>
        <begin position="317"/>
        <end position="318"/>
    </location>
    <ligand>
        <name>pyridoxal 5'-phosphate</name>
        <dbReference type="ChEBI" id="CHEBI:597326"/>
    </ligand>
</feature>
<dbReference type="Gene3D" id="3.90.1150.10">
    <property type="entry name" value="Aspartate Aminotransferase, domain 1"/>
    <property type="match status" value="1"/>
</dbReference>
<dbReference type="Gene3D" id="3.40.640.10">
    <property type="entry name" value="Type I PLP-dependent aspartate aminotransferase-like (Major domain)"/>
    <property type="match status" value="1"/>
</dbReference>
<gene>
    <name evidence="9" type="primary">bioA</name>
    <name evidence="10" type="ORF">FHS56_001187</name>
</gene>
<dbReference type="PROSITE" id="PS00600">
    <property type="entry name" value="AA_TRANSFER_CLASS_3"/>
    <property type="match status" value="1"/>
</dbReference>
<feature type="binding site" evidence="9">
    <location>
        <begin position="110"/>
        <end position="111"/>
    </location>
    <ligand>
        <name>pyridoxal 5'-phosphate</name>
        <dbReference type="ChEBI" id="CHEBI:597326"/>
    </ligand>
</feature>
<evidence type="ECO:0000256" key="2">
    <source>
        <dbReference type="ARBA" id="ARBA00005063"/>
    </source>
</evidence>
<keyword evidence="11" id="KW-1185">Reference proteome</keyword>
<reference evidence="10 11" key="1">
    <citation type="submission" date="2020-03" db="EMBL/GenBank/DDBJ databases">
        <title>Genomic Encyclopedia of Type Strains, Phase IV (KMG-IV): sequencing the most valuable type-strain genomes for metagenomic binning, comparative biology and taxonomic classification.</title>
        <authorList>
            <person name="Goeker M."/>
        </authorList>
    </citation>
    <scope>NUCLEOTIDE SEQUENCE [LARGE SCALE GENOMIC DNA]</scope>
    <source>
        <strain evidence="10 11">DSM 5718</strain>
    </source>
</reference>
<dbReference type="Proteomes" id="UP000537126">
    <property type="component" value="Unassembled WGS sequence"/>
</dbReference>
<accession>A0A846MQ28</accession>
<feature type="binding site" evidence="9">
    <location>
        <position position="316"/>
    </location>
    <ligand>
        <name>substrate</name>
    </ligand>
</feature>
<feature type="site" description="Participates in the substrate recognition with KAPA and in a stacking interaction with the adenine ring of SAM" evidence="9">
    <location>
        <position position="15"/>
    </location>
</feature>
<comment type="similarity">
    <text evidence="9">Belongs to the class-III pyridoxal-phosphate-dependent aminotransferase family. BioA subfamily.</text>
</comment>
<evidence type="ECO:0000256" key="9">
    <source>
        <dbReference type="HAMAP-Rule" id="MF_00834"/>
    </source>
</evidence>
<dbReference type="SUPFAM" id="SSF53383">
    <property type="entry name" value="PLP-dependent transferases"/>
    <property type="match status" value="1"/>
</dbReference>
<evidence type="ECO:0000256" key="8">
    <source>
        <dbReference type="ARBA" id="ARBA00048449"/>
    </source>
</evidence>
<dbReference type="InterPro" id="IPR005814">
    <property type="entry name" value="Aminotrans_3"/>
</dbReference>
<dbReference type="EMBL" id="JAASRN010000002">
    <property type="protein sequence ID" value="NIK73674.1"/>
    <property type="molecule type" value="Genomic_DNA"/>
</dbReference>
<comment type="caution">
    <text evidence="10">The sequence shown here is derived from an EMBL/GenBank/DDBJ whole genome shotgun (WGS) entry which is preliminary data.</text>
</comment>
<comment type="cofactor">
    <cofactor evidence="1 9">
        <name>pyridoxal 5'-phosphate</name>
        <dbReference type="ChEBI" id="CHEBI:597326"/>
    </cofactor>
</comment>
<dbReference type="InterPro" id="IPR015421">
    <property type="entry name" value="PyrdxlP-dep_Trfase_major"/>
</dbReference>
<comment type="function">
    <text evidence="9">Catalyzes the transfer of the alpha-amino group from S-adenosyl-L-methionine (SAM) to 7-keto-8-aminopelargonic acid (KAPA) to form 7,8-diaminopelargonic acid (DAPA). It is the only aminotransferase known to utilize SAM as an amino donor.</text>
</comment>
<feature type="binding site" evidence="9">
    <location>
        <position position="253"/>
    </location>
    <ligand>
        <name>pyridoxal 5'-phosphate</name>
        <dbReference type="ChEBI" id="CHEBI:597326"/>
    </ligand>
</feature>